<dbReference type="EMBL" id="JAVSOO010000021">
    <property type="protein sequence ID" value="MDT4287085.1"/>
    <property type="molecule type" value="Genomic_DNA"/>
</dbReference>
<keyword evidence="5 13" id="KW-0560">Oxidoreductase</keyword>
<organism evidence="16 17">
    <name type="scientific">Staphylococcus haemolyticus</name>
    <dbReference type="NCBI Taxonomy" id="1283"/>
    <lineage>
        <taxon>Bacteria</taxon>
        <taxon>Bacillati</taxon>
        <taxon>Bacillota</taxon>
        <taxon>Bacilli</taxon>
        <taxon>Bacillales</taxon>
        <taxon>Staphylococcaceae</taxon>
        <taxon>Staphylococcus</taxon>
    </lineage>
</organism>
<keyword evidence="6" id="KW-0843">Virulence</keyword>
<evidence type="ECO:0000256" key="1">
    <source>
        <dbReference type="ARBA" id="ARBA00001974"/>
    </source>
</evidence>
<reference evidence="15 18" key="2">
    <citation type="submission" date="2023-08" db="EMBL/GenBank/DDBJ databases">
        <title>Genomic surveillance of Staphylococcus haemolyticus neonatal outbreak in southern France.</title>
        <authorList>
            <person name="Magnan C."/>
            <person name="Morsli M."/>
            <person name="Thiery B."/>
            <person name="Salipante F."/>
            <person name="Attar J."/>
            <person name="Massimo D.M."/>
            <person name="Ory J."/>
            <person name="Pantel A."/>
            <person name="Lavigne J.-P."/>
        </authorList>
    </citation>
    <scope>NUCLEOTIDE SEQUENCE [LARGE SCALE GENOMIC DNA]</scope>
    <source>
        <strain evidence="15 18">NSH026</strain>
    </source>
</reference>
<evidence type="ECO:0000256" key="11">
    <source>
        <dbReference type="ARBA" id="ARBA00042619"/>
    </source>
</evidence>
<dbReference type="AlphaFoldDB" id="A0A7Z1N8B4"/>
<keyword evidence="2" id="KW-0285">Flavoprotein</keyword>
<evidence type="ECO:0000259" key="14">
    <source>
        <dbReference type="Pfam" id="PF01593"/>
    </source>
</evidence>
<dbReference type="Proteomes" id="UP000238153">
    <property type="component" value="Unassembled WGS sequence"/>
</dbReference>
<evidence type="ECO:0000256" key="3">
    <source>
        <dbReference type="ARBA" id="ARBA00022746"/>
    </source>
</evidence>
<dbReference type="InterPro" id="IPR014105">
    <property type="entry name" value="Carotenoid/retinoid_OxRdtase"/>
</dbReference>
<evidence type="ECO:0000256" key="13">
    <source>
        <dbReference type="RuleBase" id="RU362075"/>
    </source>
</evidence>
<dbReference type="InterPro" id="IPR036188">
    <property type="entry name" value="FAD/NAD-bd_sf"/>
</dbReference>
<dbReference type="EMBL" id="PGWX01000233">
    <property type="protein sequence ID" value="PPJ76272.1"/>
    <property type="molecule type" value="Genomic_DNA"/>
</dbReference>
<dbReference type="PANTHER" id="PTHR43734">
    <property type="entry name" value="PHYTOENE DESATURASE"/>
    <property type="match status" value="1"/>
</dbReference>
<comment type="pathway">
    <text evidence="7">Carotenoid biosynthesis; staphyloxanthin biosynthesis; staphyloxanthin from farnesyl diphosphate: step 3/5.</text>
</comment>
<gene>
    <name evidence="15" type="primary">crtI</name>
    <name evidence="16" type="ORF">CV019_03725</name>
    <name evidence="15" type="ORF">RO950_08630</name>
</gene>
<evidence type="ECO:0000256" key="2">
    <source>
        <dbReference type="ARBA" id="ARBA00022630"/>
    </source>
</evidence>
<dbReference type="InterPro" id="IPR002937">
    <property type="entry name" value="Amino_oxidase"/>
</dbReference>
<dbReference type="Proteomes" id="UP001269271">
    <property type="component" value="Unassembled WGS sequence"/>
</dbReference>
<evidence type="ECO:0000256" key="6">
    <source>
        <dbReference type="ARBA" id="ARBA00023026"/>
    </source>
</evidence>
<reference evidence="16 17" key="1">
    <citation type="submission" date="2017-11" db="EMBL/GenBank/DDBJ databases">
        <authorList>
            <person name="Founou R.C."/>
            <person name="Founou L."/>
            <person name="Allam M."/>
            <person name="Ismail A."/>
            <person name="Essack S.Y."/>
        </authorList>
    </citation>
    <scope>NUCLEOTIDE SEQUENCE [LARGE SCALE GENOMIC DNA]</scope>
    <source>
        <strain evidence="16 17">G811N2B1</strain>
    </source>
</reference>
<dbReference type="Gene3D" id="3.50.50.60">
    <property type="entry name" value="FAD/NAD(P)-binding domain"/>
    <property type="match status" value="2"/>
</dbReference>
<dbReference type="Pfam" id="PF01593">
    <property type="entry name" value="Amino_oxidase"/>
    <property type="match status" value="1"/>
</dbReference>
<evidence type="ECO:0000256" key="12">
    <source>
        <dbReference type="ARBA" id="ARBA00048532"/>
    </source>
</evidence>
<evidence type="ECO:0000256" key="8">
    <source>
        <dbReference type="ARBA" id="ARBA00038194"/>
    </source>
</evidence>
<dbReference type="KEGG" id="shh:ShL2_00389"/>
<proteinExistence type="inferred from homology"/>
<evidence type="ECO:0000256" key="5">
    <source>
        <dbReference type="ARBA" id="ARBA00023002"/>
    </source>
</evidence>
<evidence type="ECO:0000313" key="17">
    <source>
        <dbReference type="Proteomes" id="UP000238153"/>
    </source>
</evidence>
<evidence type="ECO:0000313" key="15">
    <source>
        <dbReference type="EMBL" id="MDT4287085.1"/>
    </source>
</evidence>
<protein>
    <recommendedName>
        <fullName evidence="9">4,4'-diaponeurosporene oxygenase</fullName>
    </recommendedName>
    <alternativeName>
        <fullName evidence="10">4,4'-diaponeurosporene oxidase</fullName>
    </alternativeName>
    <alternativeName>
        <fullName evidence="11">Carotenoid oxidase</fullName>
    </alternativeName>
</protein>
<comment type="caution">
    <text evidence="16">The sequence shown here is derived from an EMBL/GenBank/DDBJ whole genome shotgun (WGS) entry which is preliminary data.</text>
</comment>
<keyword evidence="4" id="KW-0274">FAD</keyword>
<evidence type="ECO:0000313" key="18">
    <source>
        <dbReference type="Proteomes" id="UP001269271"/>
    </source>
</evidence>
<evidence type="ECO:0000313" key="16">
    <source>
        <dbReference type="EMBL" id="PPJ76272.1"/>
    </source>
</evidence>
<comment type="similarity">
    <text evidence="8">Belongs to the carotenoid/retinoid oxidoreductase family. CrtP subfamily.</text>
</comment>
<keyword evidence="3 13" id="KW-0125">Carotenoid biosynthesis</keyword>
<keyword evidence="18" id="KW-1185">Reference proteome</keyword>
<dbReference type="SUPFAM" id="SSF51905">
    <property type="entry name" value="FAD/NAD(P)-binding domain"/>
    <property type="match status" value="1"/>
</dbReference>
<comment type="catalytic activity">
    <reaction evidence="12">
        <text>all-trans-4,4'-diaponeurosporene + 2 AH2 + 2 O2 = 4,4'-diaponeurosporenal + 2 A + 3 H2O</text>
        <dbReference type="Rhea" id="RHEA:56104"/>
        <dbReference type="ChEBI" id="CHEBI:13193"/>
        <dbReference type="ChEBI" id="CHEBI:15377"/>
        <dbReference type="ChEBI" id="CHEBI:15379"/>
        <dbReference type="ChEBI" id="CHEBI:17499"/>
        <dbReference type="ChEBI" id="CHEBI:62743"/>
        <dbReference type="ChEBI" id="CHEBI:79065"/>
    </reaction>
</comment>
<dbReference type="GO" id="GO:0016117">
    <property type="term" value="P:carotenoid biosynthetic process"/>
    <property type="evidence" value="ECO:0007669"/>
    <property type="project" value="UniProtKB-KW"/>
</dbReference>
<feature type="domain" description="Amine oxidase" evidence="14">
    <location>
        <begin position="13"/>
        <end position="489"/>
    </location>
</feature>
<name>A0A7Z1N8B4_STAHA</name>
<evidence type="ECO:0000256" key="9">
    <source>
        <dbReference type="ARBA" id="ARBA00039159"/>
    </source>
</evidence>
<dbReference type="RefSeq" id="WP_046308959.1">
    <property type="nucleotide sequence ID" value="NZ_CAJUXL010000042.1"/>
</dbReference>
<dbReference type="NCBIfam" id="TIGR02734">
    <property type="entry name" value="crtI_fam"/>
    <property type="match status" value="1"/>
</dbReference>
<dbReference type="GO" id="GO:0016491">
    <property type="term" value="F:oxidoreductase activity"/>
    <property type="evidence" value="ECO:0007669"/>
    <property type="project" value="UniProtKB-KW"/>
</dbReference>
<dbReference type="PANTHER" id="PTHR43734:SF7">
    <property type="entry name" value="4,4'-DIAPONEUROSPORENE OXYGENASE"/>
    <property type="match status" value="1"/>
</dbReference>
<accession>A0A7Z1N8B4</accession>
<evidence type="ECO:0000256" key="10">
    <source>
        <dbReference type="ARBA" id="ARBA00041900"/>
    </source>
</evidence>
<evidence type="ECO:0000256" key="4">
    <source>
        <dbReference type="ARBA" id="ARBA00022827"/>
    </source>
</evidence>
<sequence length="502" mass="57312">MSQKKIIIIGGGLGGISAAIRLAQSGFDVSLYDKNNHIGGKVNRLETEGFGFDLGPSILTMPYIFENLFNYSDKQMKDYVTIERLPLQWRSFFTNGEVIDLYEDLSQMLNANTYLTNDDIQQLHQFLNYAEKIHRYTEKGYFALGLDKVSEIIKYQGLLRSLKGVDYFSTMQQAINRYIEKQKLRDMLGYFIKYVGSSSYDAPAVLTLLIHMQYEQGLWYVKGGIHKLAQALEQLAIEEGVAIHTGMDVCSIDTYFNHITGVRLDDGSHVSADYIVSNREVIPTYRDLLHFSNKKIAQLEKVYEPAASGYVMHLGVDKEYAQLAHHNFLFSNDSKRNYREVFHDKVLPQDPTIYLVNSNKSDPTQAPEGHENLKVLPHIPYIQNQPFTEEQYSDFRERVLDKLEKMGLTDLRQHIIYEDIWTPHDIERTYGSNKGAIYGVVADKKKNKGFKFPKQSEYFDNLFFVGGSVNPGGGMPMVTLSGQQVADKINALECKVTTDSRE</sequence>
<evidence type="ECO:0000256" key="7">
    <source>
        <dbReference type="ARBA" id="ARBA00037901"/>
    </source>
</evidence>
<comment type="cofactor">
    <cofactor evidence="1">
        <name>FAD</name>
        <dbReference type="ChEBI" id="CHEBI:57692"/>
    </cofactor>
</comment>